<evidence type="ECO:0000313" key="2">
    <source>
        <dbReference type="Proteomes" id="UP000241462"/>
    </source>
</evidence>
<protein>
    <submittedName>
        <fullName evidence="1">Uncharacterized protein</fullName>
    </submittedName>
</protein>
<dbReference type="AlphaFoldDB" id="A0A2T2ZW35"/>
<reference evidence="1 2" key="1">
    <citation type="journal article" date="2018" name="Mycol. Prog.">
        <title>Coniella lustricola, a new species from submerged detritus.</title>
        <authorList>
            <person name="Raudabaugh D.B."/>
            <person name="Iturriaga T."/>
            <person name="Carver A."/>
            <person name="Mondo S."/>
            <person name="Pangilinan J."/>
            <person name="Lipzen A."/>
            <person name="He G."/>
            <person name="Amirebrahimi M."/>
            <person name="Grigoriev I.V."/>
            <person name="Miller A.N."/>
        </authorList>
    </citation>
    <scope>NUCLEOTIDE SEQUENCE [LARGE SCALE GENOMIC DNA]</scope>
    <source>
        <strain evidence="1 2">B22-T-1</strain>
    </source>
</reference>
<evidence type="ECO:0000313" key="1">
    <source>
        <dbReference type="EMBL" id="PSR78240.1"/>
    </source>
</evidence>
<accession>A0A2T2ZW35</accession>
<organism evidence="1 2">
    <name type="scientific">Coniella lustricola</name>
    <dbReference type="NCBI Taxonomy" id="2025994"/>
    <lineage>
        <taxon>Eukaryota</taxon>
        <taxon>Fungi</taxon>
        <taxon>Dikarya</taxon>
        <taxon>Ascomycota</taxon>
        <taxon>Pezizomycotina</taxon>
        <taxon>Sordariomycetes</taxon>
        <taxon>Sordariomycetidae</taxon>
        <taxon>Diaporthales</taxon>
        <taxon>Schizoparmaceae</taxon>
        <taxon>Coniella</taxon>
    </lineage>
</organism>
<dbReference type="InParanoid" id="A0A2T2ZW35"/>
<dbReference type="EMBL" id="KZ678616">
    <property type="protein sequence ID" value="PSR78240.1"/>
    <property type="molecule type" value="Genomic_DNA"/>
</dbReference>
<name>A0A2T2ZW35_9PEZI</name>
<dbReference type="Proteomes" id="UP000241462">
    <property type="component" value="Unassembled WGS sequence"/>
</dbReference>
<proteinExistence type="predicted"/>
<gene>
    <name evidence="1" type="ORF">BD289DRAFT_456366</name>
</gene>
<sequence>MFGFDDLPAELVLMILAHQDLTRREYHSLLLTSRRNAHLVKPFLYANISTDLHYQHTHSDDERPLTALTALVVNLARHPENTAFVKFIRLEMLSEVTPVCMLKPDELETLDALTTKYLNGKQRWSQWLLHGRLQAGNNDKTYFYPSQAPWAPLVTILLALCSRIEEIVVAAERTLLDPIQHMVLNSPHKFPALQRVTIDPSFSIYGTRHGNHELILQDNICWARCPNLKQFSVRGAGCDLDRLHTREDDFDMSNLECGLREHQNSLVKVKIDLSQVHYASWRAPIDLVSIEDTFKPQSPRIGIGAQSEPYTMGIGSLAGFKKLRELEISLCVLGVFRSVQEVVCMLPPNLESLVLLGPVQPGQMPVDDVVDLIRAWRPARLKQLKIVNHVPVSVASTPTPIPASAPTLAKMATHEKVTMQRNWVAACSPYVHGLHLAGGL</sequence>
<keyword evidence="2" id="KW-1185">Reference proteome</keyword>